<evidence type="ECO:0000256" key="1">
    <source>
        <dbReference type="SAM" id="MobiDB-lite"/>
    </source>
</evidence>
<proteinExistence type="predicted"/>
<keyword evidence="2" id="KW-0472">Membrane</keyword>
<dbReference type="KEGG" id="ela:UCREL1_5537"/>
<keyword evidence="2" id="KW-0812">Transmembrane</keyword>
<sequence length="449" mass="51786">MALSSVADAVSKGAEQAYHDLQDSRKHCVSLFESLKTIVHSHPKETIYYTILALIIISSTAIFTYRKKKLSQYAGRPSTPTTPGLEKATQGSSKAPTREWGKWPPSDFRTPKPEPYPDWSVEHTKPLPYRPFRYGPKYNVTMGLRSMKHADWIELDNHFPRYHGDKKRRLAERGSKLCRTAPEAYPAAVELLEELVEYLSARYPSLYRRTEVGIDNLWSGESFDIVQRPLPEDPMQMCARLVQDDLAIMLEKPDGQYYLLAGAVVLAGFWRIADKYGMPLSEIHTSGSVPQYKEKLEKGMMNFFRRLKPEEMVARNNYFIQVDDELGWSWSIGDEDAPDVSWSTAEKNRAIEHHFFRSERQSLRRLPKSGGVVFTIRTYFHPITEVVQEDYVPGRLASAIRSWGDDVSRYKGKEKYGEVLLEYLDKKHEEQIARGLDLSREDEVRAYPY</sequence>
<reference evidence="4" key="1">
    <citation type="journal article" date="2013" name="Genome Announc.">
        <title>Draft genome sequence of the grapevine dieback fungus Eutypa lata UCR-EL1.</title>
        <authorList>
            <person name="Blanco-Ulate B."/>
            <person name="Rolshausen P.E."/>
            <person name="Cantu D."/>
        </authorList>
    </citation>
    <scope>NUCLEOTIDE SEQUENCE [LARGE SCALE GENOMIC DNA]</scope>
    <source>
        <strain evidence="4">UCR-EL1</strain>
    </source>
</reference>
<dbReference type="Proteomes" id="UP000012174">
    <property type="component" value="Unassembled WGS sequence"/>
</dbReference>
<feature type="transmembrane region" description="Helical" evidence="2">
    <location>
        <begin position="46"/>
        <end position="65"/>
    </location>
</feature>
<dbReference type="eggNOG" id="KOG2515">
    <property type="taxonomic scope" value="Eukaryota"/>
</dbReference>
<dbReference type="STRING" id="1287681.M7TL37"/>
<keyword evidence="3" id="KW-0808">Transferase</keyword>
<gene>
    <name evidence="3" type="ORF">UCREL1_5537</name>
</gene>
<dbReference type="EMBL" id="KB706428">
    <property type="protein sequence ID" value="EMR67460.1"/>
    <property type="molecule type" value="Genomic_DNA"/>
</dbReference>
<dbReference type="HOGENOM" id="CLU_025462_0_2_1"/>
<dbReference type="AlphaFoldDB" id="M7TL37"/>
<evidence type="ECO:0000256" key="2">
    <source>
        <dbReference type="SAM" id="Phobius"/>
    </source>
</evidence>
<feature type="region of interest" description="Disordered" evidence="1">
    <location>
        <begin position="73"/>
        <end position="109"/>
    </location>
</feature>
<keyword evidence="2" id="KW-1133">Transmembrane helix</keyword>
<dbReference type="OrthoDB" id="497541at2759"/>
<dbReference type="InterPro" id="IPR021848">
    <property type="entry name" value="HODM_asu-like"/>
</dbReference>
<keyword evidence="3" id="KW-0328">Glycosyltransferase</keyword>
<accession>M7TL37</accession>
<organism evidence="3 4">
    <name type="scientific">Eutypa lata (strain UCR-EL1)</name>
    <name type="common">Grapevine dieback disease fungus</name>
    <name type="synonym">Eutypa armeniacae</name>
    <dbReference type="NCBI Taxonomy" id="1287681"/>
    <lineage>
        <taxon>Eukaryota</taxon>
        <taxon>Fungi</taxon>
        <taxon>Dikarya</taxon>
        <taxon>Ascomycota</taxon>
        <taxon>Pezizomycotina</taxon>
        <taxon>Sordariomycetes</taxon>
        <taxon>Xylariomycetidae</taxon>
        <taxon>Xylariales</taxon>
        <taxon>Diatrypaceae</taxon>
        <taxon>Eutypa</taxon>
    </lineage>
</organism>
<dbReference type="OMA" id="TMGIRNM"/>
<evidence type="ECO:0000313" key="3">
    <source>
        <dbReference type="EMBL" id="EMR67460.1"/>
    </source>
</evidence>
<dbReference type="GO" id="GO:0016757">
    <property type="term" value="F:glycosyltransferase activity"/>
    <property type="evidence" value="ECO:0007669"/>
    <property type="project" value="UniProtKB-KW"/>
</dbReference>
<evidence type="ECO:0000313" key="4">
    <source>
        <dbReference type="Proteomes" id="UP000012174"/>
    </source>
</evidence>
<name>M7TL37_EUTLA</name>
<dbReference type="Pfam" id="PF11927">
    <property type="entry name" value="HODM_asu-like"/>
    <property type="match status" value="1"/>
</dbReference>
<protein>
    <submittedName>
        <fullName evidence="3">Putative alpha--mannosyltransferase protein</fullName>
    </submittedName>
</protein>
<keyword evidence="4" id="KW-1185">Reference proteome</keyword>